<accession>A0A2N3KGZ8</accession>
<evidence type="ECO:0000313" key="1">
    <source>
        <dbReference type="EMBL" id="PKR49723.1"/>
    </source>
</evidence>
<gene>
    <name evidence="1" type="ORF">COO20_22110</name>
</gene>
<dbReference type="AlphaFoldDB" id="A0A2N3KGZ8"/>
<reference evidence="1 2" key="1">
    <citation type="submission" date="2017-09" db="EMBL/GenBank/DDBJ databases">
        <title>Biodiversity and function of Thalassospira species in the particle-attached aromatic-hydrocarbon-degrading consortia from the surface seawater of the South China Sea.</title>
        <authorList>
            <person name="Dong C."/>
            <person name="Liu R."/>
            <person name="Shao Z."/>
        </authorList>
    </citation>
    <scope>NUCLEOTIDE SEQUENCE [LARGE SCALE GENOMIC DNA]</scope>
    <source>
        <strain evidence="1 2">CSC1P2</strain>
    </source>
</reference>
<comment type="caution">
    <text evidence="1">The sequence shown here is derived from an EMBL/GenBank/DDBJ whole genome shotgun (WGS) entry which is preliminary data.</text>
</comment>
<proteinExistence type="predicted"/>
<name>A0A2N3KGZ8_9PROT</name>
<dbReference type="RefSeq" id="WP_101270498.1">
    <property type="nucleotide sequence ID" value="NZ_NWTK01000018.1"/>
</dbReference>
<protein>
    <submittedName>
        <fullName evidence="1">Uncharacterized protein</fullName>
    </submittedName>
</protein>
<organism evidence="1 2">
    <name type="scientific">Thalassospira marina</name>
    <dbReference type="NCBI Taxonomy" id="2048283"/>
    <lineage>
        <taxon>Bacteria</taxon>
        <taxon>Pseudomonadati</taxon>
        <taxon>Pseudomonadota</taxon>
        <taxon>Alphaproteobacteria</taxon>
        <taxon>Rhodospirillales</taxon>
        <taxon>Thalassospiraceae</taxon>
        <taxon>Thalassospira</taxon>
    </lineage>
</organism>
<dbReference type="OrthoDB" id="7371107at2"/>
<sequence>MRRGKRIAGIAFVAAILFGGHELWAQYSQPKPVNISYSEPAAYRGWPVMYQLQANGEKLFSPGTATYGADDLPPDGGGIIGGIILPGIKNAPDGNIDWNISWIEWHTGHAYQAKFRISAHDFPAVEAATNGDAQADQGNGTVASQGTNDSADNFHHFIRIGKNGDLMVLAFAKKLPNGGLSRALGKDDFVVLYQGCAPRTPALEEPGSVLAEAFADKLGLVYGSGPKQGELIERIAKHVNDPVPDGSCSASSSLKGS</sequence>
<dbReference type="Proteomes" id="UP000233597">
    <property type="component" value="Unassembled WGS sequence"/>
</dbReference>
<evidence type="ECO:0000313" key="2">
    <source>
        <dbReference type="Proteomes" id="UP000233597"/>
    </source>
</evidence>
<dbReference type="EMBL" id="NWTK01000018">
    <property type="protein sequence ID" value="PKR49723.1"/>
    <property type="molecule type" value="Genomic_DNA"/>
</dbReference>